<sequence length="48" mass="5648">MTDPVYEAPYEGAKEMLLVDEVDQKEFLTGLFHAMYEELPMPKQKKKK</sequence>
<protein>
    <submittedName>
        <fullName evidence="1">Uncharacterized protein</fullName>
    </submittedName>
</protein>
<organism evidence="1 2">
    <name type="scientific">Alitiscatomonas aceti</name>
    <dbReference type="NCBI Taxonomy" id="2981724"/>
    <lineage>
        <taxon>Bacteria</taxon>
        <taxon>Bacillati</taxon>
        <taxon>Bacillota</taxon>
        <taxon>Clostridia</taxon>
        <taxon>Lachnospirales</taxon>
        <taxon>Lachnospiraceae</taxon>
        <taxon>Alitiscatomonas</taxon>
    </lineage>
</organism>
<keyword evidence="2" id="KW-1185">Reference proteome</keyword>
<gene>
    <name evidence="1" type="ORF">OCV69_13555</name>
</gene>
<dbReference type="Proteomes" id="UP001652395">
    <property type="component" value="Unassembled WGS sequence"/>
</dbReference>
<name>A0ABT2V238_9FIRM</name>
<evidence type="ECO:0000313" key="1">
    <source>
        <dbReference type="EMBL" id="MCU6800941.1"/>
    </source>
</evidence>
<comment type="caution">
    <text evidence="1">The sequence shown here is derived from an EMBL/GenBank/DDBJ whole genome shotgun (WGS) entry which is preliminary data.</text>
</comment>
<proteinExistence type="predicted"/>
<evidence type="ECO:0000313" key="2">
    <source>
        <dbReference type="Proteomes" id="UP001652395"/>
    </source>
</evidence>
<dbReference type="RefSeq" id="WP_262563156.1">
    <property type="nucleotide sequence ID" value="NZ_JAOQJF010000034.1"/>
</dbReference>
<accession>A0ABT2V238</accession>
<reference evidence="1 2" key="1">
    <citation type="journal article" date="2021" name="ISME Commun">
        <title>Automated analysis of genomic sequences facilitates high-throughput and comprehensive description of bacteria.</title>
        <authorList>
            <person name="Hitch T.C.A."/>
        </authorList>
    </citation>
    <scope>NUCLEOTIDE SEQUENCE [LARGE SCALE GENOMIC DNA]</scope>
    <source>
        <strain evidence="2">f_CCE</strain>
    </source>
</reference>
<dbReference type="EMBL" id="JAOQJF010000034">
    <property type="protein sequence ID" value="MCU6800941.1"/>
    <property type="molecule type" value="Genomic_DNA"/>
</dbReference>